<reference evidence="1" key="1">
    <citation type="submission" date="2021-01" db="EMBL/GenBank/DDBJ databases">
        <title>Phytophthora aleatoria, a newly-described species from Pinus radiata is distinct from Phytophthora cactorum isolates based on comparative genomics.</title>
        <authorList>
            <person name="Mcdougal R."/>
            <person name="Panda P."/>
            <person name="Williams N."/>
            <person name="Studholme D.J."/>
        </authorList>
    </citation>
    <scope>NUCLEOTIDE SEQUENCE</scope>
    <source>
        <strain evidence="1">NZFS 3830</strain>
    </source>
</reference>
<proteinExistence type="predicted"/>
<dbReference type="Proteomes" id="UP000688947">
    <property type="component" value="Unassembled WGS sequence"/>
</dbReference>
<name>A0A8T1TSV8_9STRA</name>
<dbReference type="EMBL" id="JAENGZ010002094">
    <property type="protein sequence ID" value="KAG6944904.1"/>
    <property type="molecule type" value="Genomic_DNA"/>
</dbReference>
<dbReference type="OrthoDB" id="143330at2759"/>
<dbReference type="AlphaFoldDB" id="A0A8T1TSV8"/>
<gene>
    <name evidence="1" type="ORF">JG687_00017589</name>
</gene>
<accession>A0A8T1TSV8</accession>
<evidence type="ECO:0000313" key="1">
    <source>
        <dbReference type="EMBL" id="KAG6944904.1"/>
    </source>
</evidence>
<protein>
    <submittedName>
        <fullName evidence="1">Uncharacterized protein</fullName>
    </submittedName>
</protein>
<organism evidence="1 2">
    <name type="scientific">Phytophthora cactorum</name>
    <dbReference type="NCBI Taxonomy" id="29920"/>
    <lineage>
        <taxon>Eukaryota</taxon>
        <taxon>Sar</taxon>
        <taxon>Stramenopiles</taxon>
        <taxon>Oomycota</taxon>
        <taxon>Peronosporomycetes</taxon>
        <taxon>Peronosporales</taxon>
        <taxon>Peronosporaceae</taxon>
        <taxon>Phytophthora</taxon>
    </lineage>
</organism>
<comment type="caution">
    <text evidence="1">The sequence shown here is derived from an EMBL/GenBank/DDBJ whole genome shotgun (WGS) entry which is preliminary data.</text>
</comment>
<sequence length="94" mass="10834">MEMGKCAEVMDHRALYLSSSYLQRSHRQLKQLWCASERPDMTPLLTTWCNKLLLARITFRDSVVRDKLNKLDEGAQPCPLRSRNVLGNRVATCP</sequence>
<evidence type="ECO:0000313" key="2">
    <source>
        <dbReference type="Proteomes" id="UP000688947"/>
    </source>
</evidence>